<dbReference type="PANTHER" id="PTHR43431">
    <property type="entry name" value="OXIDOREDUCTASE, SHORT CHAIN DEHYDROGENASE/REDUCTASE FAMILY (AFU_ORTHOLOGUE AFUA_5G14000)"/>
    <property type="match status" value="1"/>
</dbReference>
<reference evidence="1 2" key="1">
    <citation type="journal article" date="2013" name="Genome Announc.">
        <title>Complete Genome Sequence of Burkholderia sp. Strain RPE64, Bacterial Symbiont of the Bean Bug Riptortus pedestris.</title>
        <authorList>
            <person name="Shibata T.F."/>
            <person name="Maeda T."/>
            <person name="Nikoh N."/>
            <person name="Yamaguchi K."/>
            <person name="Oshima K."/>
            <person name="Hattori M."/>
            <person name="Nishiyama T."/>
            <person name="Hasebe M."/>
            <person name="Fukatsu T."/>
            <person name="Kikuchi Y."/>
            <person name="Shigenobu S."/>
        </authorList>
    </citation>
    <scope>NUCLEOTIDE SEQUENCE [LARGE SCALE GENOMIC DNA]</scope>
    <source>
        <plasmid evidence="1 2">p1</plasmid>
    </source>
</reference>
<sequence>MQRATIAACVYDRSLDSDPFERDIMSDIPYRSALIIGAGPGISASLTRRLRAANIPVVIAARRVDKLASLVDETGAIALPVDASDAGEIDALFAETDARIGAPEIVIYNASGRARGPIAELDPVEVERAVAVSALGAFYTVQQAAKRMVPAGHGAILLTGATAGVKGFALSAPFAMGKFALRGLAQSAARELSPKGIHVAHFVIDGAVRADRSDASGTPDSTLDPEAIAQSYIDVLRQHRSAWSWEMELRPWVEKF</sequence>
<protein>
    <submittedName>
        <fullName evidence="1">Short-chain dehydrogenase/reductase</fullName>
    </submittedName>
</protein>
<geneLocation type="plasmid" evidence="1 2">
    <name>p1</name>
</geneLocation>
<keyword evidence="2" id="KW-1185">Reference proteome</keyword>
<name>R4X401_9BURK</name>
<proteinExistence type="predicted"/>
<reference evidence="1 2" key="2">
    <citation type="journal article" date="2018" name="Int. J. Syst. Evol. Microbiol.">
        <title>Burkholderia insecticola sp. nov., a gut symbiotic bacterium of the bean bug Riptortus pedestris.</title>
        <authorList>
            <person name="Takeshita K."/>
            <person name="Tamaki H."/>
            <person name="Ohbayashi T."/>
            <person name="Meng X.-Y."/>
            <person name="Sone T."/>
            <person name="Mitani Y."/>
            <person name="Peeters C."/>
            <person name="Kikuchi Y."/>
            <person name="Vandamme P."/>
        </authorList>
    </citation>
    <scope>NUCLEOTIDE SEQUENCE [LARGE SCALE GENOMIC DNA]</scope>
    <source>
        <strain evidence="1">RPE64</strain>
        <plasmid evidence="1 2">p1</plasmid>
    </source>
</reference>
<evidence type="ECO:0000313" key="1">
    <source>
        <dbReference type="EMBL" id="BAN27811.1"/>
    </source>
</evidence>
<dbReference type="Proteomes" id="UP000013966">
    <property type="component" value="Plasmid p1"/>
</dbReference>
<dbReference type="EMBL" id="AP013061">
    <property type="protein sequence ID" value="BAN27811.1"/>
    <property type="molecule type" value="Genomic_DNA"/>
</dbReference>
<dbReference type="SUPFAM" id="SSF51735">
    <property type="entry name" value="NAD(P)-binding Rossmann-fold domains"/>
    <property type="match status" value="1"/>
</dbReference>
<dbReference type="HOGENOM" id="CLU_010194_17_0_4"/>
<accession>R4X401</accession>
<dbReference type="AlphaFoldDB" id="R4X401"/>
<keyword evidence="1" id="KW-0614">Plasmid</keyword>
<dbReference type="InterPro" id="IPR036291">
    <property type="entry name" value="NAD(P)-bd_dom_sf"/>
</dbReference>
<organism evidence="1 2">
    <name type="scientific">Caballeronia insecticola</name>
    <dbReference type="NCBI Taxonomy" id="758793"/>
    <lineage>
        <taxon>Bacteria</taxon>
        <taxon>Pseudomonadati</taxon>
        <taxon>Pseudomonadota</taxon>
        <taxon>Betaproteobacteria</taxon>
        <taxon>Burkholderiales</taxon>
        <taxon>Burkholderiaceae</taxon>
        <taxon>Caballeronia</taxon>
    </lineage>
</organism>
<dbReference type="KEGG" id="buo:BRPE64_DCDS08750"/>
<dbReference type="PATRIC" id="fig|758793.3.peg.6018"/>
<gene>
    <name evidence="1" type="ORF">BRPE64_DCDS08750</name>
</gene>
<dbReference type="Gene3D" id="3.40.50.720">
    <property type="entry name" value="NAD(P)-binding Rossmann-like Domain"/>
    <property type="match status" value="1"/>
</dbReference>
<dbReference type="InterPro" id="IPR002347">
    <property type="entry name" value="SDR_fam"/>
</dbReference>
<dbReference type="Pfam" id="PF00106">
    <property type="entry name" value="adh_short"/>
    <property type="match status" value="1"/>
</dbReference>
<evidence type="ECO:0000313" key="2">
    <source>
        <dbReference type="Proteomes" id="UP000013966"/>
    </source>
</evidence>
<dbReference type="PANTHER" id="PTHR43431:SF7">
    <property type="entry name" value="OXIDOREDUCTASE, SHORT CHAIN DEHYDROGENASE_REDUCTASE FAMILY (AFU_ORTHOLOGUE AFUA_5G14000)"/>
    <property type="match status" value="1"/>
</dbReference>
<dbReference type="PRINTS" id="PR00081">
    <property type="entry name" value="GDHRDH"/>
</dbReference>